<dbReference type="Pfam" id="PF04909">
    <property type="entry name" value="Amidohydro_2"/>
    <property type="match status" value="1"/>
</dbReference>
<dbReference type="PANTHER" id="PTHR21240:SF28">
    <property type="entry name" value="ISO-OROTATE DECARBOXYLASE (EUROFUNG)"/>
    <property type="match status" value="1"/>
</dbReference>
<dbReference type="SUPFAM" id="SSF51556">
    <property type="entry name" value="Metallo-dependent hydrolases"/>
    <property type="match status" value="1"/>
</dbReference>
<evidence type="ECO:0000256" key="1">
    <source>
        <dbReference type="ARBA" id="ARBA00023239"/>
    </source>
</evidence>
<dbReference type="GO" id="GO:0019748">
    <property type="term" value="P:secondary metabolic process"/>
    <property type="evidence" value="ECO:0007669"/>
    <property type="project" value="TreeGrafter"/>
</dbReference>
<sequence>PLKPYDFNYDKANQYIAKVQEKNNNIIGFGRVNPLEKNAPNYVRKAIKEYGLKGIHLHPWEDNFYISSEVVNNVMDVIAQENIIIYISAGYPIVSEPLQILELMQRYPTVTAIVTHGCQLDISGLSFDDALIVAEKAKNVKFDISGVYRRDFIELLVDHAGEENVLFGSCAPYMDISLEIERIKAVQIPKDIKDKIFYKNIEKVLS</sequence>
<gene>
    <name evidence="3" type="ORF">S03H2_52840</name>
</gene>
<dbReference type="PANTHER" id="PTHR21240">
    <property type="entry name" value="2-AMINO-3-CARBOXYLMUCONATE-6-SEMIALDEHYDE DECARBOXYLASE"/>
    <property type="match status" value="1"/>
</dbReference>
<dbReference type="Gene3D" id="3.20.20.140">
    <property type="entry name" value="Metal-dependent hydrolases"/>
    <property type="match status" value="1"/>
</dbReference>
<dbReference type="InterPro" id="IPR032466">
    <property type="entry name" value="Metal_Hydrolase"/>
</dbReference>
<dbReference type="GO" id="GO:0016831">
    <property type="term" value="F:carboxy-lyase activity"/>
    <property type="evidence" value="ECO:0007669"/>
    <property type="project" value="InterPro"/>
</dbReference>
<comment type="caution">
    <text evidence="3">The sequence shown here is derived from an EMBL/GenBank/DDBJ whole genome shotgun (WGS) entry which is preliminary data.</text>
</comment>
<feature type="domain" description="Amidohydrolase-related" evidence="2">
    <location>
        <begin position="11"/>
        <end position="205"/>
    </location>
</feature>
<dbReference type="GO" id="GO:0005737">
    <property type="term" value="C:cytoplasm"/>
    <property type="evidence" value="ECO:0007669"/>
    <property type="project" value="TreeGrafter"/>
</dbReference>
<proteinExistence type="predicted"/>
<protein>
    <recommendedName>
        <fullName evidence="2">Amidohydrolase-related domain-containing protein</fullName>
    </recommendedName>
</protein>
<reference evidence="3" key="1">
    <citation type="journal article" date="2014" name="Front. Microbiol.">
        <title>High frequency of phylogenetically diverse reductive dehalogenase-homologous genes in deep subseafloor sedimentary metagenomes.</title>
        <authorList>
            <person name="Kawai M."/>
            <person name="Futagami T."/>
            <person name="Toyoda A."/>
            <person name="Takaki Y."/>
            <person name="Nishi S."/>
            <person name="Hori S."/>
            <person name="Arai W."/>
            <person name="Tsubouchi T."/>
            <person name="Morono Y."/>
            <person name="Uchiyama I."/>
            <person name="Ito T."/>
            <person name="Fujiyama A."/>
            <person name="Inagaki F."/>
            <person name="Takami H."/>
        </authorList>
    </citation>
    <scope>NUCLEOTIDE SEQUENCE</scope>
    <source>
        <strain evidence="3">Expedition CK06-06</strain>
    </source>
</reference>
<dbReference type="AlphaFoldDB" id="X1IJ25"/>
<name>X1IJ25_9ZZZZ</name>
<dbReference type="InterPro" id="IPR006680">
    <property type="entry name" value="Amidohydro-rel"/>
</dbReference>
<accession>X1IJ25</accession>
<dbReference type="InterPro" id="IPR032465">
    <property type="entry name" value="ACMSD"/>
</dbReference>
<dbReference type="GO" id="GO:0016787">
    <property type="term" value="F:hydrolase activity"/>
    <property type="evidence" value="ECO:0007669"/>
    <property type="project" value="InterPro"/>
</dbReference>
<organism evidence="3">
    <name type="scientific">marine sediment metagenome</name>
    <dbReference type="NCBI Taxonomy" id="412755"/>
    <lineage>
        <taxon>unclassified sequences</taxon>
        <taxon>metagenomes</taxon>
        <taxon>ecological metagenomes</taxon>
    </lineage>
</organism>
<evidence type="ECO:0000259" key="2">
    <source>
        <dbReference type="Pfam" id="PF04909"/>
    </source>
</evidence>
<evidence type="ECO:0000313" key="3">
    <source>
        <dbReference type="EMBL" id="GAH69260.1"/>
    </source>
</evidence>
<dbReference type="EMBL" id="BARU01033599">
    <property type="protein sequence ID" value="GAH69260.1"/>
    <property type="molecule type" value="Genomic_DNA"/>
</dbReference>
<feature type="non-terminal residue" evidence="3">
    <location>
        <position position="1"/>
    </location>
</feature>
<keyword evidence="1" id="KW-0456">Lyase</keyword>